<protein>
    <submittedName>
        <fullName evidence="11">Trypsin</fullName>
    </submittedName>
</protein>
<comment type="caution">
    <text evidence="11">The sequence shown here is derived from an EMBL/GenBank/DDBJ whole genome shotgun (WGS) entry which is preliminary data.</text>
</comment>
<evidence type="ECO:0000256" key="4">
    <source>
        <dbReference type="ARBA" id="ARBA00022825"/>
    </source>
</evidence>
<feature type="domain" description="Peptidase S1" evidence="10">
    <location>
        <begin position="127"/>
        <end position="373"/>
    </location>
</feature>
<evidence type="ECO:0000256" key="6">
    <source>
        <dbReference type="ARBA" id="ARBA00023180"/>
    </source>
</evidence>
<dbReference type="InterPro" id="IPR050127">
    <property type="entry name" value="Serine_Proteases_S1"/>
</dbReference>
<gene>
    <name evidence="11" type="ORF">QE152_g30295</name>
</gene>
<dbReference type="PROSITE" id="PS50240">
    <property type="entry name" value="TRYPSIN_DOM"/>
    <property type="match status" value="1"/>
</dbReference>
<keyword evidence="4 8" id="KW-0720">Serine protease</keyword>
<dbReference type="PRINTS" id="PR00722">
    <property type="entry name" value="CHYMOTRYPSIN"/>
</dbReference>
<dbReference type="GO" id="GO:0006508">
    <property type="term" value="P:proteolysis"/>
    <property type="evidence" value="ECO:0007669"/>
    <property type="project" value="UniProtKB-KW"/>
</dbReference>
<dbReference type="PANTHER" id="PTHR24264:SF54">
    <property type="entry name" value="PEPTIDASE S1 DOMAIN-CONTAINING PROTEIN"/>
    <property type="match status" value="1"/>
</dbReference>
<dbReference type="Gene3D" id="2.40.10.10">
    <property type="entry name" value="Trypsin-like serine proteases"/>
    <property type="match status" value="2"/>
</dbReference>
<organism evidence="11 12">
    <name type="scientific">Popillia japonica</name>
    <name type="common">Japanese beetle</name>
    <dbReference type="NCBI Taxonomy" id="7064"/>
    <lineage>
        <taxon>Eukaryota</taxon>
        <taxon>Metazoa</taxon>
        <taxon>Ecdysozoa</taxon>
        <taxon>Arthropoda</taxon>
        <taxon>Hexapoda</taxon>
        <taxon>Insecta</taxon>
        <taxon>Pterygota</taxon>
        <taxon>Neoptera</taxon>
        <taxon>Endopterygota</taxon>
        <taxon>Coleoptera</taxon>
        <taxon>Polyphaga</taxon>
        <taxon>Scarabaeiformia</taxon>
        <taxon>Scarabaeidae</taxon>
        <taxon>Rutelinae</taxon>
        <taxon>Popillia</taxon>
    </lineage>
</organism>
<comment type="similarity">
    <text evidence="7">Belongs to the peptidase S1 family. CLIP subfamily.</text>
</comment>
<keyword evidence="3 8" id="KW-0378">Hydrolase</keyword>
<accession>A0AAW1JEQ9</accession>
<evidence type="ECO:0000256" key="3">
    <source>
        <dbReference type="ARBA" id="ARBA00022801"/>
    </source>
</evidence>
<evidence type="ECO:0000256" key="9">
    <source>
        <dbReference type="SAM" id="SignalP"/>
    </source>
</evidence>
<dbReference type="PROSITE" id="PS00135">
    <property type="entry name" value="TRYPSIN_SER"/>
    <property type="match status" value="1"/>
</dbReference>
<dbReference type="PROSITE" id="PS00134">
    <property type="entry name" value="TRYPSIN_HIS"/>
    <property type="match status" value="1"/>
</dbReference>
<dbReference type="FunFam" id="2.40.10.10:FF:000028">
    <property type="entry name" value="Serine protease easter"/>
    <property type="match status" value="1"/>
</dbReference>
<evidence type="ECO:0000256" key="1">
    <source>
        <dbReference type="ARBA" id="ARBA00022670"/>
    </source>
</evidence>
<dbReference type="InterPro" id="IPR018114">
    <property type="entry name" value="TRYPSIN_HIS"/>
</dbReference>
<reference evidence="11 12" key="1">
    <citation type="journal article" date="2024" name="BMC Genomics">
        <title>De novo assembly and annotation of Popillia japonica's genome with initial clues to its potential as an invasive pest.</title>
        <authorList>
            <person name="Cucini C."/>
            <person name="Boschi S."/>
            <person name="Funari R."/>
            <person name="Cardaioli E."/>
            <person name="Iannotti N."/>
            <person name="Marturano G."/>
            <person name="Paoli F."/>
            <person name="Bruttini M."/>
            <person name="Carapelli A."/>
            <person name="Frati F."/>
            <person name="Nardi F."/>
        </authorList>
    </citation>
    <scope>NUCLEOTIDE SEQUENCE [LARGE SCALE GENOMIC DNA]</scope>
    <source>
        <strain evidence="11">DMR45628</strain>
    </source>
</reference>
<dbReference type="InterPro" id="IPR001254">
    <property type="entry name" value="Trypsin_dom"/>
</dbReference>
<dbReference type="Proteomes" id="UP001458880">
    <property type="component" value="Unassembled WGS sequence"/>
</dbReference>
<dbReference type="SMART" id="SM00020">
    <property type="entry name" value="Tryp_SPc"/>
    <property type="match status" value="1"/>
</dbReference>
<keyword evidence="5" id="KW-1015">Disulfide bond</keyword>
<dbReference type="CDD" id="cd00190">
    <property type="entry name" value="Tryp_SPc"/>
    <property type="match status" value="1"/>
</dbReference>
<evidence type="ECO:0000313" key="11">
    <source>
        <dbReference type="EMBL" id="KAK9701894.1"/>
    </source>
</evidence>
<evidence type="ECO:0000256" key="7">
    <source>
        <dbReference type="ARBA" id="ARBA00024195"/>
    </source>
</evidence>
<dbReference type="GO" id="GO:0004252">
    <property type="term" value="F:serine-type endopeptidase activity"/>
    <property type="evidence" value="ECO:0007669"/>
    <property type="project" value="InterPro"/>
</dbReference>
<evidence type="ECO:0000313" key="12">
    <source>
        <dbReference type="Proteomes" id="UP001458880"/>
    </source>
</evidence>
<keyword evidence="2 9" id="KW-0732">Signal</keyword>
<dbReference type="InterPro" id="IPR033116">
    <property type="entry name" value="TRYPSIN_SER"/>
</dbReference>
<evidence type="ECO:0000256" key="8">
    <source>
        <dbReference type="RuleBase" id="RU363034"/>
    </source>
</evidence>
<dbReference type="AlphaFoldDB" id="A0AAW1JEQ9"/>
<feature type="signal peptide" evidence="9">
    <location>
        <begin position="1"/>
        <end position="22"/>
    </location>
</feature>
<dbReference type="PANTHER" id="PTHR24264">
    <property type="entry name" value="TRYPSIN-RELATED"/>
    <property type="match status" value="1"/>
</dbReference>
<dbReference type="EMBL" id="JASPKY010000405">
    <property type="protein sequence ID" value="KAK9701894.1"/>
    <property type="molecule type" value="Genomic_DNA"/>
</dbReference>
<proteinExistence type="inferred from homology"/>
<dbReference type="InterPro" id="IPR043504">
    <property type="entry name" value="Peptidase_S1_PA_chymotrypsin"/>
</dbReference>
<sequence>MYSLKTYLTGLLLVTLQSVVISQYDGELCFHQKKGVNGVCKILSNCPAAITDIRQGIYPQNCGFQGTVVVVCCPQTSTPKPVGEKCKEACKKYEELGYRKEFAPVLVSNAVQKTQICPWEPQAVPTIIGGTKATRGEFGHMALVGYGTIGSHEWKCGGSLISDKFVLTAAHCLYARGFGEPTVVRLGDTNYTDPTDDQYVQQVAVKKLYKHPEYSAPEHYNDIALLELEKPLSLNQYVKPACVYTKTSTIKQALITGWGTTENRTTSDYLLKAGVTWFEPQICNNTFLNDRRTRLALLGLNHKSICYGSINSNKDTCQGDSGGPIQIYATGDYYCTYYVFGVTSFGKKCGFTGIPAGYVKVNAYIKWIEDIVWP</sequence>
<feature type="chain" id="PRO_5043799858" evidence="9">
    <location>
        <begin position="23"/>
        <end position="374"/>
    </location>
</feature>
<evidence type="ECO:0000256" key="5">
    <source>
        <dbReference type="ARBA" id="ARBA00023157"/>
    </source>
</evidence>
<dbReference type="InterPro" id="IPR001314">
    <property type="entry name" value="Peptidase_S1A"/>
</dbReference>
<keyword evidence="6" id="KW-0325">Glycoprotein</keyword>
<dbReference type="GO" id="GO:0005615">
    <property type="term" value="C:extracellular space"/>
    <property type="evidence" value="ECO:0007669"/>
    <property type="project" value="TreeGrafter"/>
</dbReference>
<dbReference type="SUPFAM" id="SSF50494">
    <property type="entry name" value="Trypsin-like serine proteases"/>
    <property type="match status" value="1"/>
</dbReference>
<evidence type="ECO:0000256" key="2">
    <source>
        <dbReference type="ARBA" id="ARBA00022729"/>
    </source>
</evidence>
<name>A0AAW1JEQ9_POPJA</name>
<keyword evidence="1 8" id="KW-0645">Protease</keyword>
<keyword evidence="12" id="KW-1185">Reference proteome</keyword>
<dbReference type="Pfam" id="PF00089">
    <property type="entry name" value="Trypsin"/>
    <property type="match status" value="1"/>
</dbReference>
<evidence type="ECO:0000259" key="10">
    <source>
        <dbReference type="PROSITE" id="PS50240"/>
    </source>
</evidence>
<dbReference type="InterPro" id="IPR009003">
    <property type="entry name" value="Peptidase_S1_PA"/>
</dbReference>